<name>A0AAD3AT46_FRATT</name>
<protein>
    <recommendedName>
        <fullName evidence="1">N-acetyltransferase domain-containing protein</fullName>
    </recommendedName>
</protein>
<dbReference type="RefSeq" id="WP_003021171.1">
    <property type="nucleotide sequence ID" value="NZ_KK211923.1"/>
</dbReference>
<gene>
    <name evidence="2" type="ORF">P250_03246</name>
</gene>
<dbReference type="AlphaFoldDB" id="A0AAD3AT46"/>
<evidence type="ECO:0000313" key="3">
    <source>
        <dbReference type="Proteomes" id="UP000023806"/>
    </source>
</evidence>
<reference evidence="2 3" key="1">
    <citation type="submission" date="2014-03" db="EMBL/GenBank/DDBJ databases">
        <title>The Genome Sequence of Francisella tularensis subsp. tularensis str. SCHU S4 substr. FSC043.</title>
        <authorList>
            <consortium name="The Broad Institute Genomics Platform"/>
            <consortium name="The Broad Institute Genome Sequencing Center for Infectious Disease"/>
            <person name="Chapman S.B."/>
            <person name="Guina T."/>
            <person name="Gelhaus C."/>
            <person name="Comer J."/>
            <person name="Sellati T."/>
            <person name="Sjostedt A."/>
            <person name="Young S.K."/>
            <person name="Zeng Q."/>
            <person name="Gargeya S."/>
            <person name="Abouelleil A."/>
            <person name="Alvarado L."/>
            <person name="Chapman S.B."/>
            <person name="Gainer-Dewar J."/>
            <person name="Goldberg J."/>
            <person name="Griggs A."/>
            <person name="Gujja S."/>
            <person name="Hansen M."/>
            <person name="Howarth C."/>
            <person name="Imamovic A."/>
            <person name="Larimer J."/>
            <person name="Murphy C."/>
            <person name="Naylor J."/>
            <person name="Pearson M."/>
            <person name="Poon T.W."/>
            <person name="Priest M."/>
            <person name="Roberts A."/>
            <person name="Saif S."/>
            <person name="Shea T."/>
            <person name="Sykes S."/>
            <person name="Wortman J."/>
            <person name="Nusbaum C."/>
            <person name="Birren B."/>
        </authorList>
    </citation>
    <scope>NUCLEOTIDE SEQUENCE [LARGE SCALE GENOMIC DNA]</scope>
    <source>
        <strain evidence="2 3">Schu S4</strain>
    </source>
</reference>
<evidence type="ECO:0000313" key="2">
    <source>
        <dbReference type="EMBL" id="EZK38480.1"/>
    </source>
</evidence>
<accession>A0AAD3AT46</accession>
<dbReference type="EMBL" id="JIDS01000002">
    <property type="protein sequence ID" value="EZK38480.1"/>
    <property type="molecule type" value="Genomic_DNA"/>
</dbReference>
<dbReference type="PROSITE" id="PS51186">
    <property type="entry name" value="GNAT"/>
    <property type="match status" value="1"/>
</dbReference>
<dbReference type="GO" id="GO:0016747">
    <property type="term" value="F:acyltransferase activity, transferring groups other than amino-acyl groups"/>
    <property type="evidence" value="ECO:0007669"/>
    <property type="project" value="InterPro"/>
</dbReference>
<sequence length="162" mass="18770">MQISLLDNSFFTRVVELIRLSDNDFSWSDKQILESLNKDLTIGLFENKKLLAVAIFSKIFDTAELLYICVDISKHNNGFGFKLLKDSIYYLAQQQIKEIFLEVDINNHSAIKLYQKLNFKKISLRKNYYQKADGSQSDAIIYQLSILNANSFYLNYKSSIGI</sequence>
<dbReference type="CDD" id="cd04301">
    <property type="entry name" value="NAT_SF"/>
    <property type="match status" value="1"/>
</dbReference>
<evidence type="ECO:0000259" key="1">
    <source>
        <dbReference type="PROSITE" id="PS51186"/>
    </source>
</evidence>
<dbReference type="InterPro" id="IPR016181">
    <property type="entry name" value="Acyl_CoA_acyltransferase"/>
</dbReference>
<organism evidence="2 3">
    <name type="scientific">Francisella tularensis subsp. tularensis str. SCHU S4 substr. FSC237</name>
    <dbReference type="NCBI Taxonomy" id="1341660"/>
    <lineage>
        <taxon>Bacteria</taxon>
        <taxon>Pseudomonadati</taxon>
        <taxon>Pseudomonadota</taxon>
        <taxon>Gammaproteobacteria</taxon>
        <taxon>Thiotrichales</taxon>
        <taxon>Francisellaceae</taxon>
        <taxon>Francisella</taxon>
    </lineage>
</organism>
<feature type="domain" description="N-acetyltransferase" evidence="1">
    <location>
        <begin position="1"/>
        <end position="147"/>
    </location>
</feature>
<dbReference type="Pfam" id="PF00583">
    <property type="entry name" value="Acetyltransf_1"/>
    <property type="match status" value="1"/>
</dbReference>
<dbReference type="Gene3D" id="3.40.630.30">
    <property type="match status" value="1"/>
</dbReference>
<proteinExistence type="predicted"/>
<dbReference type="SUPFAM" id="SSF55729">
    <property type="entry name" value="Acyl-CoA N-acyltransferases (Nat)"/>
    <property type="match status" value="1"/>
</dbReference>
<dbReference type="InterPro" id="IPR000182">
    <property type="entry name" value="GNAT_dom"/>
</dbReference>
<comment type="caution">
    <text evidence="2">The sequence shown here is derived from an EMBL/GenBank/DDBJ whole genome shotgun (WGS) entry which is preliminary data.</text>
</comment>
<dbReference type="Proteomes" id="UP000023806">
    <property type="component" value="Unassembled WGS sequence"/>
</dbReference>